<dbReference type="Pfam" id="PF07733">
    <property type="entry name" value="DNA_pol3_alpha"/>
    <property type="match status" value="1"/>
</dbReference>
<protein>
    <recommendedName>
        <fullName evidence="2">Bacterial DNA polymerase III alpha subunit NTPase domain-containing protein</fullName>
    </recommendedName>
</protein>
<organism evidence="3 4">
    <name type="scientific">Streptomyces chiangmaiensis</name>
    <dbReference type="NCBI Taxonomy" id="766497"/>
    <lineage>
        <taxon>Bacteria</taxon>
        <taxon>Bacillati</taxon>
        <taxon>Actinomycetota</taxon>
        <taxon>Actinomycetes</taxon>
        <taxon>Kitasatosporales</taxon>
        <taxon>Streptomycetaceae</taxon>
        <taxon>Streptomyces</taxon>
    </lineage>
</organism>
<evidence type="ECO:0000256" key="1">
    <source>
        <dbReference type="SAM" id="MobiDB-lite"/>
    </source>
</evidence>
<dbReference type="EMBL" id="JAYWVC010000281">
    <property type="protein sequence ID" value="MED7827878.1"/>
    <property type="molecule type" value="Genomic_DNA"/>
</dbReference>
<evidence type="ECO:0000313" key="4">
    <source>
        <dbReference type="Proteomes" id="UP001333996"/>
    </source>
</evidence>
<sequence length="143" mass="15411">MPDKLPISDNYTGFERAERRQPAGWLPSRVSGALPPVRLASGHRARDGLLDIQHVEYAIDVIQMRFPGYCLAIADFIRRAKNDGIAADSGRGSADGSLRDHKDDNSAGDGGFLKPALDFIVEKGEVFVEPAKTEAYLASVAGA</sequence>
<name>A0ABU7FVB6_9ACTN</name>
<proteinExistence type="predicted"/>
<evidence type="ECO:0000313" key="3">
    <source>
        <dbReference type="EMBL" id="MED7827878.1"/>
    </source>
</evidence>
<accession>A0ABU7FVB6</accession>
<evidence type="ECO:0000259" key="2">
    <source>
        <dbReference type="Pfam" id="PF07733"/>
    </source>
</evidence>
<dbReference type="Proteomes" id="UP001333996">
    <property type="component" value="Unassembled WGS sequence"/>
</dbReference>
<gene>
    <name evidence="3" type="ORF">VXC91_39845</name>
</gene>
<reference evidence="3" key="1">
    <citation type="submission" date="2024-01" db="EMBL/GenBank/DDBJ databases">
        <title>First draft genome sequence data of TA4-1, the type strain of Gram-positive actinobacterium Streptomyces chiangmaiensis.</title>
        <authorList>
            <person name="Yasawong M."/>
            <person name="Nantapong N."/>
        </authorList>
    </citation>
    <scope>NUCLEOTIDE SEQUENCE</scope>
    <source>
        <strain evidence="3">TA4-1</strain>
    </source>
</reference>
<dbReference type="InterPro" id="IPR011708">
    <property type="entry name" value="DNA_pol3_alpha_NTPase_dom"/>
</dbReference>
<feature type="domain" description="Bacterial DNA polymerase III alpha subunit NTPase" evidence="2">
    <location>
        <begin position="56"/>
        <end position="98"/>
    </location>
</feature>
<keyword evidence="4" id="KW-1185">Reference proteome</keyword>
<feature type="region of interest" description="Disordered" evidence="1">
    <location>
        <begin position="87"/>
        <end position="109"/>
    </location>
</feature>
<comment type="caution">
    <text evidence="3">The sequence shown here is derived from an EMBL/GenBank/DDBJ whole genome shotgun (WGS) entry which is preliminary data.</text>
</comment>